<feature type="region of interest" description="Disordered" evidence="1">
    <location>
        <begin position="38"/>
        <end position="62"/>
    </location>
</feature>
<dbReference type="RefSeq" id="XP_041196181.1">
    <property type="nucleotide sequence ID" value="XM_041344506.1"/>
</dbReference>
<gene>
    <name evidence="2" type="ORF">BJ212DRAFT_980037</name>
</gene>
<evidence type="ECO:0000313" key="2">
    <source>
        <dbReference type="EMBL" id="KAG1821114.1"/>
    </source>
</evidence>
<keyword evidence="3" id="KW-1185">Reference proteome</keyword>
<feature type="compositionally biased region" description="Low complexity" evidence="1">
    <location>
        <begin position="338"/>
        <end position="353"/>
    </location>
</feature>
<name>A0A9P7JGR7_9AGAM</name>
<feature type="compositionally biased region" description="Acidic residues" evidence="1">
    <location>
        <begin position="52"/>
        <end position="62"/>
    </location>
</feature>
<organism evidence="2 3">
    <name type="scientific">Suillus subaureus</name>
    <dbReference type="NCBI Taxonomy" id="48587"/>
    <lineage>
        <taxon>Eukaryota</taxon>
        <taxon>Fungi</taxon>
        <taxon>Dikarya</taxon>
        <taxon>Basidiomycota</taxon>
        <taxon>Agaricomycotina</taxon>
        <taxon>Agaricomycetes</taxon>
        <taxon>Agaricomycetidae</taxon>
        <taxon>Boletales</taxon>
        <taxon>Suillineae</taxon>
        <taxon>Suillaceae</taxon>
        <taxon>Suillus</taxon>
    </lineage>
</organism>
<feature type="region of interest" description="Disordered" evidence="1">
    <location>
        <begin position="80"/>
        <end position="173"/>
    </location>
</feature>
<feature type="compositionally biased region" description="Polar residues" evidence="1">
    <location>
        <begin position="80"/>
        <end position="89"/>
    </location>
</feature>
<feature type="compositionally biased region" description="Polar residues" evidence="1">
    <location>
        <begin position="100"/>
        <end position="132"/>
    </location>
</feature>
<protein>
    <submittedName>
        <fullName evidence="2">Uncharacterized protein</fullName>
    </submittedName>
</protein>
<dbReference type="AlphaFoldDB" id="A0A9P7JGR7"/>
<dbReference type="OrthoDB" id="3260134at2759"/>
<accession>A0A9P7JGR7</accession>
<feature type="region of interest" description="Disordered" evidence="1">
    <location>
        <begin position="323"/>
        <end position="353"/>
    </location>
</feature>
<feature type="region of interest" description="Disordered" evidence="1">
    <location>
        <begin position="508"/>
        <end position="545"/>
    </location>
</feature>
<feature type="region of interest" description="Disordered" evidence="1">
    <location>
        <begin position="448"/>
        <end position="475"/>
    </location>
</feature>
<feature type="compositionally biased region" description="Basic and acidic residues" evidence="1">
    <location>
        <begin position="466"/>
        <end position="475"/>
    </location>
</feature>
<reference evidence="2" key="1">
    <citation type="journal article" date="2020" name="New Phytol.">
        <title>Comparative genomics reveals dynamic genome evolution in host specialist ectomycorrhizal fungi.</title>
        <authorList>
            <person name="Lofgren L.A."/>
            <person name="Nguyen N.H."/>
            <person name="Vilgalys R."/>
            <person name="Ruytinx J."/>
            <person name="Liao H.L."/>
            <person name="Branco S."/>
            <person name="Kuo A."/>
            <person name="LaButti K."/>
            <person name="Lipzen A."/>
            <person name="Andreopoulos W."/>
            <person name="Pangilinan J."/>
            <person name="Riley R."/>
            <person name="Hundley H."/>
            <person name="Na H."/>
            <person name="Barry K."/>
            <person name="Grigoriev I.V."/>
            <person name="Stajich J.E."/>
            <person name="Kennedy P.G."/>
        </authorList>
    </citation>
    <scope>NUCLEOTIDE SEQUENCE</scope>
    <source>
        <strain evidence="2">MN1</strain>
    </source>
</reference>
<proteinExistence type="predicted"/>
<comment type="caution">
    <text evidence="2">The sequence shown here is derived from an EMBL/GenBank/DDBJ whole genome shotgun (WGS) entry which is preliminary data.</text>
</comment>
<sequence>MSTCLKYYALIVSAVAYRDAIDRILSIPLSEMIGIPLQGKSPHAEDGGPGIDPDEDLPLPIDADSESDVQLEGTSCDSFFHTSRSSGSASHLFPMDNNDNRQIYNNHLSRRMSQPSSPDHSSMVTSHESPLRSTEADGLHGSWVDDSGYADMDTTEPRNLPGTILTHDLLDPQRYPSPPLNSFPFSFGSHSQGTEEYILDMDTSPPSSQGSFSQLRGGWSSNHEHFLRQSSSSSTSPIVSPAPVVTHDYPESFGWDSSIKCDSPISQSLCHMSDVKQTSASSFQTQCALITPQKAQKMLYTAKTSEAVVKSFDDISITRHRRPFQPPYSATRTEPVESHSFNSSHRFSSFGGSDTHDPGLPLDILNDPDPWATIGKILNLEVVKVRNNDDITFTRGREGVGYVRHRLDETAHIWNLPRNSTISLRSIKSESDYQPKATMNDEVEERLGETTDHCRHHSQHSEGSQSEERPSSDHSNLAKDMKLTAQNEPLCTLTVAEPEMQTESPCIPTALSHRVSPQDVQCGRIDDDDMYGGPCLFGDSDEEDE</sequence>
<dbReference type="EMBL" id="JABBWG010000007">
    <property type="protein sequence ID" value="KAG1821114.1"/>
    <property type="molecule type" value="Genomic_DNA"/>
</dbReference>
<evidence type="ECO:0000256" key="1">
    <source>
        <dbReference type="SAM" id="MobiDB-lite"/>
    </source>
</evidence>
<dbReference type="Proteomes" id="UP000807769">
    <property type="component" value="Unassembled WGS sequence"/>
</dbReference>
<dbReference type="GeneID" id="64638522"/>
<evidence type="ECO:0000313" key="3">
    <source>
        <dbReference type="Proteomes" id="UP000807769"/>
    </source>
</evidence>